<evidence type="ECO:0000313" key="14">
    <source>
        <dbReference type="Proteomes" id="UP000198881"/>
    </source>
</evidence>
<dbReference type="PANTHER" id="PTHR24421:SF10">
    <property type="entry name" value="NITRATE_NITRITE SENSOR PROTEIN NARQ"/>
    <property type="match status" value="1"/>
</dbReference>
<evidence type="ECO:0000256" key="9">
    <source>
        <dbReference type="SAM" id="Coils"/>
    </source>
</evidence>
<feature type="transmembrane region" description="Helical" evidence="10">
    <location>
        <begin position="140"/>
        <end position="158"/>
    </location>
</feature>
<evidence type="ECO:0000256" key="10">
    <source>
        <dbReference type="SAM" id="Phobius"/>
    </source>
</evidence>
<keyword evidence="9" id="KW-0175">Coiled coil</keyword>
<evidence type="ECO:0000256" key="4">
    <source>
        <dbReference type="ARBA" id="ARBA00022679"/>
    </source>
</evidence>
<protein>
    <recommendedName>
        <fullName evidence="2">histidine kinase</fullName>
        <ecNumber evidence="2">2.7.13.3</ecNumber>
    </recommendedName>
</protein>
<dbReference type="InterPro" id="IPR003594">
    <property type="entry name" value="HATPase_dom"/>
</dbReference>
<feature type="domain" description="Histidine kinase/HSP90-like ATPase" evidence="11">
    <location>
        <begin position="306"/>
        <end position="382"/>
    </location>
</feature>
<dbReference type="STRING" id="574650.SAMN04487966_10734"/>
<dbReference type="GO" id="GO:0005524">
    <property type="term" value="F:ATP binding"/>
    <property type="evidence" value="ECO:0007669"/>
    <property type="project" value="UniProtKB-KW"/>
</dbReference>
<dbReference type="InterPro" id="IPR050482">
    <property type="entry name" value="Sensor_HK_TwoCompSys"/>
</dbReference>
<evidence type="ECO:0000313" key="13">
    <source>
        <dbReference type="EMBL" id="SFV23375.1"/>
    </source>
</evidence>
<gene>
    <name evidence="13" type="ORF">SAMN04487966_10734</name>
</gene>
<dbReference type="Gene3D" id="3.30.565.10">
    <property type="entry name" value="Histidine kinase-like ATPase, C-terminal domain"/>
    <property type="match status" value="1"/>
</dbReference>
<dbReference type="GO" id="GO:0000155">
    <property type="term" value="F:phosphorelay sensor kinase activity"/>
    <property type="evidence" value="ECO:0007669"/>
    <property type="project" value="InterPro"/>
</dbReference>
<sequence>MTAPASPDLLERSGDFWRARPLNRVVLILITVFMGASMVSDMVLGDWTQGDRAPNVLLTLLTGIPFFLLWIRSTVAFTALIPGLIASHVFGLHVSPSLLLPVILVLVAASANLPFSLFALAVSISWAASIPITTPEDSSSLWVVVPLLAGGWTIGHFIQQSLARRERDLRRVAEATRRAAEAAQEERRLLARDLHDIVAHNLTIIAMQTRTAQFVGTDEAARMAVQVAGDSAKEALGDLRRMLTLLQAEGLVADPANASETDAQDGASALDLEHGAVKFGRGLESLGISTAVRTEGLSEGISQSVQTALYRVMQEAVTNVAKHAGGGSEAVIELDADDQEVRLAVGNSLGMTPRGRGAWMSSGHGLIGMRDRVRAFGGTFTSGREKDWWWVRAGVPIPSNGHSSRRM</sequence>
<dbReference type="Proteomes" id="UP000198881">
    <property type="component" value="Unassembled WGS sequence"/>
</dbReference>
<dbReference type="OrthoDB" id="3253720at2"/>
<dbReference type="Pfam" id="PF07730">
    <property type="entry name" value="HisKA_3"/>
    <property type="match status" value="1"/>
</dbReference>
<feature type="domain" description="Signal transduction histidine kinase subgroup 3 dimerisation and phosphoacceptor" evidence="12">
    <location>
        <begin position="186"/>
        <end position="249"/>
    </location>
</feature>
<keyword evidence="4" id="KW-0808">Transferase</keyword>
<evidence type="ECO:0000256" key="5">
    <source>
        <dbReference type="ARBA" id="ARBA00022741"/>
    </source>
</evidence>
<feature type="transmembrane region" description="Helical" evidence="10">
    <location>
        <begin position="98"/>
        <end position="128"/>
    </location>
</feature>
<evidence type="ECO:0000256" key="7">
    <source>
        <dbReference type="ARBA" id="ARBA00022840"/>
    </source>
</evidence>
<feature type="transmembrane region" description="Helical" evidence="10">
    <location>
        <begin position="25"/>
        <end position="44"/>
    </location>
</feature>
<dbReference type="EC" id="2.7.13.3" evidence="2"/>
<evidence type="ECO:0000256" key="6">
    <source>
        <dbReference type="ARBA" id="ARBA00022777"/>
    </source>
</evidence>
<organism evidence="13 14">
    <name type="scientific">Micrococcus terreus</name>
    <dbReference type="NCBI Taxonomy" id="574650"/>
    <lineage>
        <taxon>Bacteria</taxon>
        <taxon>Bacillati</taxon>
        <taxon>Actinomycetota</taxon>
        <taxon>Actinomycetes</taxon>
        <taxon>Micrococcales</taxon>
        <taxon>Micrococcaceae</taxon>
        <taxon>Micrococcus</taxon>
    </lineage>
</organism>
<keyword evidence="7" id="KW-0067">ATP-binding</keyword>
<keyword evidence="3" id="KW-0597">Phosphoprotein</keyword>
<evidence type="ECO:0000256" key="2">
    <source>
        <dbReference type="ARBA" id="ARBA00012438"/>
    </source>
</evidence>
<keyword evidence="14" id="KW-1185">Reference proteome</keyword>
<dbReference type="Gene3D" id="1.20.5.1930">
    <property type="match status" value="1"/>
</dbReference>
<feature type="coiled-coil region" evidence="9">
    <location>
        <begin position="165"/>
        <end position="193"/>
    </location>
</feature>
<dbReference type="GO" id="GO:0016020">
    <property type="term" value="C:membrane"/>
    <property type="evidence" value="ECO:0007669"/>
    <property type="project" value="InterPro"/>
</dbReference>
<keyword evidence="5" id="KW-0547">Nucleotide-binding</keyword>
<keyword evidence="10" id="KW-1133">Transmembrane helix</keyword>
<keyword evidence="8" id="KW-0902">Two-component regulatory system</keyword>
<reference evidence="13 14" key="1">
    <citation type="submission" date="2016-10" db="EMBL/GenBank/DDBJ databases">
        <authorList>
            <person name="de Groot N.N."/>
        </authorList>
    </citation>
    <scope>NUCLEOTIDE SEQUENCE [LARGE SCALE GENOMIC DNA]</scope>
    <source>
        <strain evidence="13 14">CGMCC 1.7054</strain>
    </source>
</reference>
<dbReference type="PANTHER" id="PTHR24421">
    <property type="entry name" value="NITRATE/NITRITE SENSOR PROTEIN NARX-RELATED"/>
    <property type="match status" value="1"/>
</dbReference>
<keyword evidence="10" id="KW-0472">Membrane</keyword>
<dbReference type="AlphaFoldDB" id="A0A1I7MN75"/>
<evidence type="ECO:0000256" key="8">
    <source>
        <dbReference type="ARBA" id="ARBA00023012"/>
    </source>
</evidence>
<keyword evidence="6 13" id="KW-0418">Kinase</keyword>
<feature type="transmembrane region" description="Helical" evidence="10">
    <location>
        <begin position="64"/>
        <end position="86"/>
    </location>
</feature>
<evidence type="ECO:0000256" key="1">
    <source>
        <dbReference type="ARBA" id="ARBA00000085"/>
    </source>
</evidence>
<dbReference type="SUPFAM" id="SSF55874">
    <property type="entry name" value="ATPase domain of HSP90 chaperone/DNA topoisomerase II/histidine kinase"/>
    <property type="match status" value="1"/>
</dbReference>
<dbReference type="InterPro" id="IPR036890">
    <property type="entry name" value="HATPase_C_sf"/>
</dbReference>
<dbReference type="EMBL" id="FPCG01000007">
    <property type="protein sequence ID" value="SFV23375.1"/>
    <property type="molecule type" value="Genomic_DNA"/>
</dbReference>
<evidence type="ECO:0000259" key="11">
    <source>
        <dbReference type="Pfam" id="PF02518"/>
    </source>
</evidence>
<keyword evidence="10" id="KW-0812">Transmembrane</keyword>
<comment type="catalytic activity">
    <reaction evidence="1">
        <text>ATP + protein L-histidine = ADP + protein N-phospho-L-histidine.</text>
        <dbReference type="EC" id="2.7.13.3"/>
    </reaction>
</comment>
<accession>A0A1I7MN75</accession>
<evidence type="ECO:0000259" key="12">
    <source>
        <dbReference type="Pfam" id="PF07730"/>
    </source>
</evidence>
<evidence type="ECO:0000256" key="3">
    <source>
        <dbReference type="ARBA" id="ARBA00022553"/>
    </source>
</evidence>
<proteinExistence type="predicted"/>
<dbReference type="GO" id="GO:0046983">
    <property type="term" value="F:protein dimerization activity"/>
    <property type="evidence" value="ECO:0007669"/>
    <property type="project" value="InterPro"/>
</dbReference>
<name>A0A1I7MN75_9MICC</name>
<dbReference type="InterPro" id="IPR011712">
    <property type="entry name" value="Sig_transdc_His_kin_sub3_dim/P"/>
</dbReference>
<dbReference type="Pfam" id="PF02518">
    <property type="entry name" value="HATPase_c"/>
    <property type="match status" value="1"/>
</dbReference>
<dbReference type="CDD" id="cd16917">
    <property type="entry name" value="HATPase_UhpB-NarQ-NarX-like"/>
    <property type="match status" value="1"/>
</dbReference>